<dbReference type="GO" id="GO:0006891">
    <property type="term" value="P:intra-Golgi vesicle-mediated transport"/>
    <property type="evidence" value="ECO:0007669"/>
    <property type="project" value="TreeGrafter"/>
</dbReference>
<dbReference type="InterPro" id="IPR017106">
    <property type="entry name" value="Coatomer_gsu"/>
</dbReference>
<dbReference type="GO" id="GO:0009306">
    <property type="term" value="P:protein secretion"/>
    <property type="evidence" value="ECO:0007669"/>
    <property type="project" value="TreeGrafter"/>
</dbReference>
<keyword evidence="1" id="KW-1185">Reference proteome</keyword>
<proteinExistence type="predicted"/>
<dbReference type="GO" id="GO:0006888">
    <property type="term" value="P:endoplasmic reticulum to Golgi vesicle-mediated transport"/>
    <property type="evidence" value="ECO:0007669"/>
    <property type="project" value="TreeGrafter"/>
</dbReference>
<dbReference type="Proteomes" id="UP000515121">
    <property type="component" value="Unplaced"/>
</dbReference>
<dbReference type="GeneID" id="111276029"/>
<dbReference type="GO" id="GO:0030126">
    <property type="term" value="C:COPI vesicle coat"/>
    <property type="evidence" value="ECO:0007669"/>
    <property type="project" value="TreeGrafter"/>
</dbReference>
<gene>
    <name evidence="2" type="primary">LOC111276029</name>
</gene>
<dbReference type="RefSeq" id="XP_022717472.1">
    <property type="nucleotide sequence ID" value="XM_022861737.1"/>
</dbReference>
<dbReference type="GO" id="GO:0005793">
    <property type="term" value="C:endoplasmic reticulum-Golgi intermediate compartment"/>
    <property type="evidence" value="ECO:0007669"/>
    <property type="project" value="TreeGrafter"/>
</dbReference>
<dbReference type="GO" id="GO:0000139">
    <property type="term" value="C:Golgi membrane"/>
    <property type="evidence" value="ECO:0007669"/>
    <property type="project" value="TreeGrafter"/>
</dbReference>
<dbReference type="InterPro" id="IPR011989">
    <property type="entry name" value="ARM-like"/>
</dbReference>
<dbReference type="AlphaFoldDB" id="A0A6P5WP17"/>
<sequence>MLFQSRDIGLRRMVYVMIKELSPLEIRQNDRLAVNKLVSSLTRGSVRSPLAQCVLIRYSSQVIRESANNTQTGEPPFL</sequence>
<accession>A0A6P5WP17</accession>
<protein>
    <submittedName>
        <fullName evidence="2">Coatomer subunit gamma-2-like isoform X2</fullName>
    </submittedName>
</protein>
<name>A0A6P5WP17_DURZI</name>
<dbReference type="PANTHER" id="PTHR10261:SF0">
    <property type="entry name" value="COATOMER SUBUNIT GAMMA-2"/>
    <property type="match status" value="1"/>
</dbReference>
<reference evidence="2" key="1">
    <citation type="submission" date="2025-08" db="UniProtKB">
        <authorList>
            <consortium name="RefSeq"/>
        </authorList>
    </citation>
    <scope>IDENTIFICATION</scope>
    <source>
        <tissue evidence="2">Fruit stalk</tissue>
    </source>
</reference>
<dbReference type="Gene3D" id="1.25.10.10">
    <property type="entry name" value="Leucine-rich Repeat Variant"/>
    <property type="match status" value="1"/>
</dbReference>
<evidence type="ECO:0000313" key="1">
    <source>
        <dbReference type="Proteomes" id="UP000515121"/>
    </source>
</evidence>
<organism evidence="1 2">
    <name type="scientific">Durio zibethinus</name>
    <name type="common">Durian</name>
    <dbReference type="NCBI Taxonomy" id="66656"/>
    <lineage>
        <taxon>Eukaryota</taxon>
        <taxon>Viridiplantae</taxon>
        <taxon>Streptophyta</taxon>
        <taxon>Embryophyta</taxon>
        <taxon>Tracheophyta</taxon>
        <taxon>Spermatophyta</taxon>
        <taxon>Magnoliopsida</taxon>
        <taxon>eudicotyledons</taxon>
        <taxon>Gunneridae</taxon>
        <taxon>Pentapetalae</taxon>
        <taxon>rosids</taxon>
        <taxon>malvids</taxon>
        <taxon>Malvales</taxon>
        <taxon>Malvaceae</taxon>
        <taxon>Helicteroideae</taxon>
        <taxon>Durio</taxon>
    </lineage>
</organism>
<dbReference type="PANTHER" id="PTHR10261">
    <property type="entry name" value="COATOMER SUBUNIT GAMMA"/>
    <property type="match status" value="1"/>
</dbReference>
<evidence type="ECO:0000313" key="2">
    <source>
        <dbReference type="RefSeq" id="XP_022717472.1"/>
    </source>
</evidence>
<dbReference type="GO" id="GO:0005783">
    <property type="term" value="C:endoplasmic reticulum"/>
    <property type="evidence" value="ECO:0007669"/>
    <property type="project" value="TreeGrafter"/>
</dbReference>